<dbReference type="EMBL" id="LAZR01003920">
    <property type="protein sequence ID" value="KKN13455.1"/>
    <property type="molecule type" value="Genomic_DNA"/>
</dbReference>
<dbReference type="PROSITE" id="PS51257">
    <property type="entry name" value="PROKAR_LIPOPROTEIN"/>
    <property type="match status" value="1"/>
</dbReference>
<evidence type="ECO:0008006" key="2">
    <source>
        <dbReference type="Google" id="ProtNLM"/>
    </source>
</evidence>
<organism evidence="1">
    <name type="scientific">marine sediment metagenome</name>
    <dbReference type="NCBI Taxonomy" id="412755"/>
    <lineage>
        <taxon>unclassified sequences</taxon>
        <taxon>metagenomes</taxon>
        <taxon>ecological metagenomes</taxon>
    </lineage>
</organism>
<protein>
    <recommendedName>
        <fullName evidence="2">DUF5131 family protein</fullName>
    </recommendedName>
</protein>
<evidence type="ECO:0000313" key="1">
    <source>
        <dbReference type="EMBL" id="KKN13455.1"/>
    </source>
</evidence>
<reference evidence="1" key="1">
    <citation type="journal article" date="2015" name="Nature">
        <title>Complex archaea that bridge the gap between prokaryotes and eukaryotes.</title>
        <authorList>
            <person name="Spang A."/>
            <person name="Saw J.H."/>
            <person name="Jorgensen S.L."/>
            <person name="Zaremba-Niedzwiedzka K."/>
            <person name="Martijn J."/>
            <person name="Lind A.E."/>
            <person name="van Eijk R."/>
            <person name="Schleper C."/>
            <person name="Guy L."/>
            <person name="Ettema T.J."/>
        </authorList>
    </citation>
    <scope>NUCLEOTIDE SEQUENCE</scope>
</reference>
<dbReference type="AlphaFoldDB" id="A0A0F9N1Q4"/>
<gene>
    <name evidence="1" type="ORF">LCGC14_1006200</name>
</gene>
<name>A0A0F9N1Q4_9ZZZZ</name>
<accession>A0A0F9N1Q4</accession>
<comment type="caution">
    <text evidence="1">The sequence shown here is derived from an EMBL/GenBank/DDBJ whole genome shotgun (WGS) entry which is preliminary data.</text>
</comment>
<dbReference type="Pfam" id="PF07505">
    <property type="entry name" value="DUF5131"/>
    <property type="match status" value="1"/>
</dbReference>
<proteinExistence type="predicted"/>
<sequence length="312" mass="35729">MTIHEKLKGEKRNIEWSQLSWNWMSGCDGPGGIHCKGCYAKCIARRLRGRFGYPKGDYFKVVLHDDKLFGDAPTHLPVWTKQQIPMIGGPYKRWSQHPFVRKVPTVYFNVSMGDWMFAEPNWRKTALEIMKNCPQHIFVTLTKQYNDLWVIAVDSPLAVEGVGVVSGQLAQLLSYQIPNNVIVGISVTNREQVRGIDKLREVDAFTKLVCFEPLLEDVSDLVDLTGINWIIIGKRTRQGRTSEFMPEKEWVDKLIVMARELDIPVFLKPSMTATVGWEQIQETPYERIRKALQPQQIIPPPPGRMCGSRGVY</sequence>
<dbReference type="InterPro" id="IPR011101">
    <property type="entry name" value="DUF5131"/>
</dbReference>